<evidence type="ECO:0000256" key="2">
    <source>
        <dbReference type="ARBA" id="ARBA00023015"/>
    </source>
</evidence>
<dbReference type="NCBIfam" id="TIGR02937">
    <property type="entry name" value="sigma70-ECF"/>
    <property type="match status" value="1"/>
</dbReference>
<dbReference type="PROSITE" id="PS00716">
    <property type="entry name" value="SIGMA70_2"/>
    <property type="match status" value="1"/>
</dbReference>
<keyword evidence="4" id="KW-0238">DNA-binding</keyword>
<dbReference type="Pfam" id="PF04539">
    <property type="entry name" value="Sigma70_r3"/>
    <property type="match status" value="1"/>
</dbReference>
<keyword evidence="8" id="KW-1185">Reference proteome</keyword>
<proteinExistence type="inferred from homology"/>
<keyword evidence="2" id="KW-0805">Transcription regulation</keyword>
<dbReference type="InterPro" id="IPR036388">
    <property type="entry name" value="WH-like_DNA-bd_sf"/>
</dbReference>
<evidence type="ECO:0000256" key="3">
    <source>
        <dbReference type="ARBA" id="ARBA00023082"/>
    </source>
</evidence>
<dbReference type="PANTHER" id="PTHR30603">
    <property type="entry name" value="RNA POLYMERASE SIGMA FACTOR RPO"/>
    <property type="match status" value="1"/>
</dbReference>
<dbReference type="InterPro" id="IPR007624">
    <property type="entry name" value="RNA_pol_sigma70_r3"/>
</dbReference>
<evidence type="ECO:0000256" key="1">
    <source>
        <dbReference type="ARBA" id="ARBA00007788"/>
    </source>
</evidence>
<dbReference type="InterPro" id="IPR007630">
    <property type="entry name" value="RNA_pol_sigma70_r4"/>
</dbReference>
<organism evidence="7 8">
    <name type="scientific">Nonomuraea longicatena</name>
    <dbReference type="NCBI Taxonomy" id="83682"/>
    <lineage>
        <taxon>Bacteria</taxon>
        <taxon>Bacillati</taxon>
        <taxon>Actinomycetota</taxon>
        <taxon>Actinomycetes</taxon>
        <taxon>Streptosporangiales</taxon>
        <taxon>Streptosporangiaceae</taxon>
        <taxon>Nonomuraea</taxon>
    </lineage>
</organism>
<evidence type="ECO:0000256" key="4">
    <source>
        <dbReference type="ARBA" id="ARBA00023125"/>
    </source>
</evidence>
<dbReference type="InterPro" id="IPR007627">
    <property type="entry name" value="RNA_pol_sigma70_r2"/>
</dbReference>
<accession>A0ABP4AES3</accession>
<dbReference type="InterPro" id="IPR009042">
    <property type="entry name" value="RNA_pol_sigma70_r1_2"/>
</dbReference>
<comment type="similarity">
    <text evidence="1">Belongs to the sigma-70 factor family.</text>
</comment>
<dbReference type="InterPro" id="IPR050239">
    <property type="entry name" value="Sigma-70_RNA_pol_init_factors"/>
</dbReference>
<evidence type="ECO:0000313" key="7">
    <source>
        <dbReference type="EMBL" id="GAA0935585.1"/>
    </source>
</evidence>
<dbReference type="PRINTS" id="PR00046">
    <property type="entry name" value="SIGMA70FCT"/>
</dbReference>
<dbReference type="CDD" id="cd06171">
    <property type="entry name" value="Sigma70_r4"/>
    <property type="match status" value="1"/>
</dbReference>
<dbReference type="InterPro" id="IPR013325">
    <property type="entry name" value="RNA_pol_sigma_r2"/>
</dbReference>
<gene>
    <name evidence="7" type="ORF">GCM10009560_43740</name>
</gene>
<evidence type="ECO:0000313" key="8">
    <source>
        <dbReference type="Proteomes" id="UP001501578"/>
    </source>
</evidence>
<dbReference type="Gene3D" id="1.10.601.10">
    <property type="entry name" value="RNA Polymerase Primary Sigma Factor"/>
    <property type="match status" value="1"/>
</dbReference>
<dbReference type="Proteomes" id="UP001501578">
    <property type="component" value="Unassembled WGS sequence"/>
</dbReference>
<evidence type="ECO:0000259" key="6">
    <source>
        <dbReference type="PROSITE" id="PS00716"/>
    </source>
</evidence>
<dbReference type="Pfam" id="PF00140">
    <property type="entry name" value="Sigma70_r1_2"/>
    <property type="match status" value="1"/>
</dbReference>
<dbReference type="PANTHER" id="PTHR30603:SF60">
    <property type="entry name" value="RNA POLYMERASE SIGMA FACTOR RPOD"/>
    <property type="match status" value="1"/>
</dbReference>
<dbReference type="Gene3D" id="1.10.10.10">
    <property type="entry name" value="Winged helix-like DNA-binding domain superfamily/Winged helix DNA-binding domain"/>
    <property type="match status" value="2"/>
</dbReference>
<keyword evidence="3" id="KW-0731">Sigma factor</keyword>
<keyword evidence="5" id="KW-0804">Transcription</keyword>
<sequence>MKDYLKAISRTPLLTAQQEVALGERIEAGALARQRLDAGGALPLLDLVQEGTIGMMRAVEKFDHRRGLKFSTYATWWIKQAVGRALTDQSRTIRVPSHMVEVVNQVARTRRDVQQRTGEDPAPERLAAELGLPLEKVKLALRHTGEPVSPHTPVSGEGDTELGDLIADAAPDPGEEVADSLLRHHMDRALATLTEREAEVLARRYGLSGGEPQTFDEIGRRYGLSRERIRQIEVKAMRKLRHPARARELAGLLA</sequence>
<dbReference type="RefSeq" id="WP_343951794.1">
    <property type="nucleotide sequence ID" value="NZ_BAAAHQ010000023.1"/>
</dbReference>
<dbReference type="InterPro" id="IPR000943">
    <property type="entry name" value="RNA_pol_sigma70"/>
</dbReference>
<dbReference type="SUPFAM" id="SSF88946">
    <property type="entry name" value="Sigma2 domain of RNA polymerase sigma factors"/>
    <property type="match status" value="1"/>
</dbReference>
<name>A0ABP4AES3_9ACTN</name>
<dbReference type="InterPro" id="IPR013324">
    <property type="entry name" value="RNA_pol_sigma_r3/r4-like"/>
</dbReference>
<comment type="caution">
    <text evidence="7">The sequence shown here is derived from an EMBL/GenBank/DDBJ whole genome shotgun (WGS) entry which is preliminary data.</text>
</comment>
<reference evidence="8" key="1">
    <citation type="journal article" date="2019" name="Int. J. Syst. Evol. Microbiol.">
        <title>The Global Catalogue of Microorganisms (GCM) 10K type strain sequencing project: providing services to taxonomists for standard genome sequencing and annotation.</title>
        <authorList>
            <consortium name="The Broad Institute Genomics Platform"/>
            <consortium name="The Broad Institute Genome Sequencing Center for Infectious Disease"/>
            <person name="Wu L."/>
            <person name="Ma J."/>
        </authorList>
    </citation>
    <scope>NUCLEOTIDE SEQUENCE [LARGE SCALE GENOMIC DNA]</scope>
    <source>
        <strain evidence="8">JCM 11136</strain>
    </source>
</reference>
<dbReference type="Pfam" id="PF04545">
    <property type="entry name" value="Sigma70_r4"/>
    <property type="match status" value="1"/>
</dbReference>
<protein>
    <recommendedName>
        <fullName evidence="6">RNA polymerase sigma-70 domain-containing protein</fullName>
    </recommendedName>
</protein>
<feature type="domain" description="RNA polymerase sigma-70" evidence="6">
    <location>
        <begin position="214"/>
        <end position="240"/>
    </location>
</feature>
<dbReference type="Pfam" id="PF04542">
    <property type="entry name" value="Sigma70_r2"/>
    <property type="match status" value="1"/>
</dbReference>
<dbReference type="InterPro" id="IPR014284">
    <property type="entry name" value="RNA_pol_sigma-70_dom"/>
</dbReference>
<dbReference type="EMBL" id="BAAAHQ010000023">
    <property type="protein sequence ID" value="GAA0935585.1"/>
    <property type="molecule type" value="Genomic_DNA"/>
</dbReference>
<dbReference type="SUPFAM" id="SSF88659">
    <property type="entry name" value="Sigma3 and sigma4 domains of RNA polymerase sigma factors"/>
    <property type="match status" value="2"/>
</dbReference>
<evidence type="ECO:0000256" key="5">
    <source>
        <dbReference type="ARBA" id="ARBA00023163"/>
    </source>
</evidence>